<evidence type="ECO:0000256" key="1">
    <source>
        <dbReference type="SAM" id="MobiDB-lite"/>
    </source>
</evidence>
<evidence type="ECO:0000313" key="4">
    <source>
        <dbReference type="Proteomes" id="UP001595803"/>
    </source>
</evidence>
<dbReference type="EMBL" id="JBHRZG010000024">
    <property type="protein sequence ID" value="MFC3834414.1"/>
    <property type="molecule type" value="Genomic_DNA"/>
</dbReference>
<dbReference type="InterPro" id="IPR008391">
    <property type="entry name" value="AXE1_dom"/>
</dbReference>
<accession>A0ABV7ZE73</accession>
<dbReference type="PANTHER" id="PTHR40111">
    <property type="entry name" value="CEPHALOSPORIN-C DEACETYLASE"/>
    <property type="match status" value="1"/>
</dbReference>
<name>A0ABV7ZE73_9DEIO</name>
<evidence type="ECO:0000259" key="2">
    <source>
        <dbReference type="Pfam" id="PF05448"/>
    </source>
</evidence>
<dbReference type="Pfam" id="PF05448">
    <property type="entry name" value="AXE1"/>
    <property type="match status" value="1"/>
</dbReference>
<reference evidence="4" key="1">
    <citation type="journal article" date="2019" name="Int. J. Syst. Evol. Microbiol.">
        <title>The Global Catalogue of Microorganisms (GCM) 10K type strain sequencing project: providing services to taxonomists for standard genome sequencing and annotation.</title>
        <authorList>
            <consortium name="The Broad Institute Genomics Platform"/>
            <consortium name="The Broad Institute Genome Sequencing Center for Infectious Disease"/>
            <person name="Wu L."/>
            <person name="Ma J."/>
        </authorList>
    </citation>
    <scope>NUCLEOTIDE SEQUENCE [LARGE SCALE GENOMIC DNA]</scope>
    <source>
        <strain evidence="4">CCTCC AB 2017081</strain>
    </source>
</reference>
<proteinExistence type="predicted"/>
<organism evidence="3 4">
    <name type="scientific">Deinococcus rufus</name>
    <dbReference type="NCBI Taxonomy" id="2136097"/>
    <lineage>
        <taxon>Bacteria</taxon>
        <taxon>Thermotogati</taxon>
        <taxon>Deinococcota</taxon>
        <taxon>Deinococci</taxon>
        <taxon>Deinococcales</taxon>
        <taxon>Deinococcaceae</taxon>
        <taxon>Deinococcus</taxon>
    </lineage>
</organism>
<comment type="caution">
    <text evidence="3">The sequence shown here is derived from an EMBL/GenBank/DDBJ whole genome shotgun (WGS) entry which is preliminary data.</text>
</comment>
<keyword evidence="4" id="KW-1185">Reference proteome</keyword>
<dbReference type="PANTHER" id="PTHR40111:SF1">
    <property type="entry name" value="CEPHALOSPORIN-C DEACETYLASE"/>
    <property type="match status" value="1"/>
</dbReference>
<feature type="region of interest" description="Disordered" evidence="1">
    <location>
        <begin position="121"/>
        <end position="142"/>
    </location>
</feature>
<feature type="domain" description="Acetyl xylan esterase" evidence="2">
    <location>
        <begin position="1"/>
        <end position="317"/>
    </location>
</feature>
<gene>
    <name evidence="3" type="ORF">ACFOSB_16290</name>
</gene>
<dbReference type="InterPro" id="IPR039069">
    <property type="entry name" value="CE7"/>
</dbReference>
<evidence type="ECO:0000313" key="3">
    <source>
        <dbReference type="EMBL" id="MFC3834414.1"/>
    </source>
</evidence>
<sequence length="323" mass="35192">MALFDLAPELLATYRAPQPAPTDFDAFWAATLEEARTHDLNATFTPLDTPYVTVDVYDVSFTGWGGQPIRGWLTLPRARDGRLPCVVEFVGYGGGRGLATDHLGYASLGYAHLLMDTRGQGSGWRQGDTPDDAAGSGPQVPGFMTRGIQSRDTYYYRRVFTDAVRAVETARAHPEVDGTRIAVAGGSQGGGIALAVAGLTDVQLCLPDVPFLCHYDRATRIVDSFPYGEIGQFLKTHRGRAEDVFGVLAYFDGVHFAARAQATALFSVGLMDDTCPPSTVYAAYNAYAGAKDIRVYEFNRHEGGGDAHALERMTFLHAHWRTR</sequence>
<dbReference type="InterPro" id="IPR029058">
    <property type="entry name" value="AB_hydrolase_fold"/>
</dbReference>
<dbReference type="Gene3D" id="3.40.50.1820">
    <property type="entry name" value="alpha/beta hydrolase"/>
    <property type="match status" value="1"/>
</dbReference>
<dbReference type="RefSeq" id="WP_380103011.1">
    <property type="nucleotide sequence ID" value="NZ_JBHRZG010000024.1"/>
</dbReference>
<dbReference type="Proteomes" id="UP001595803">
    <property type="component" value="Unassembled WGS sequence"/>
</dbReference>
<protein>
    <submittedName>
        <fullName evidence="3">Acetylxylan esterase</fullName>
    </submittedName>
</protein>
<dbReference type="SUPFAM" id="SSF53474">
    <property type="entry name" value="alpha/beta-Hydrolases"/>
    <property type="match status" value="1"/>
</dbReference>